<name>A0A0D2G6T4_9EURO</name>
<keyword evidence="5" id="KW-1185">Reference proteome</keyword>
<accession>A0A0D2G6T4</accession>
<dbReference type="GO" id="GO:0008081">
    <property type="term" value="F:phosphoric diester hydrolase activity"/>
    <property type="evidence" value="ECO:0007669"/>
    <property type="project" value="InterPro"/>
</dbReference>
<keyword evidence="3" id="KW-1133">Transmembrane helix</keyword>
<evidence type="ECO:0000313" key="5">
    <source>
        <dbReference type="Proteomes" id="UP000053617"/>
    </source>
</evidence>
<dbReference type="PANTHER" id="PTHR31571:SF1">
    <property type="entry name" value="ALTERED INHERITANCE OF MITOCHONDRIA PROTEIN 6"/>
    <property type="match status" value="1"/>
</dbReference>
<dbReference type="RefSeq" id="XP_013277813.1">
    <property type="nucleotide sequence ID" value="XM_013422359.1"/>
</dbReference>
<sequence>MPGGVEDVREDTGLLTLTKSGIVRRLTRPRLWVLLGALLCFGAFSSMCWFFLVLWLRQRLSPAFPNSGYGQILEQWKAPSPKGPWLPTLPQELGGDIIPVPCHSHNDYWRPVPLYGALAVGYTSVEADIWLDSDTNRSSDLLVGHSRGALTPECTLSSLYITPLVQILDHQNEGQDAVAPRVGVYNLEPNATLVLLLDFKERGADLWELAHEQTEPLRQKGYLRHWNGTDLVPGPITIVASGEAAFDLVVSNTTYRDIFFDAPLEKLVVDDRYNWTNSYYASSSLARAVGTPWLGRLSTSQRSTVELQVQAARQRGLLARYWGTPSWPVSTRTAMWRTLVSLGVGVLNVDDLIPAGLWNWDWCVVAGVSLCG</sequence>
<proteinExistence type="inferred from homology"/>
<evidence type="ECO:0000313" key="4">
    <source>
        <dbReference type="EMBL" id="KIX10677.1"/>
    </source>
</evidence>
<dbReference type="Proteomes" id="UP000053617">
    <property type="component" value="Unassembled WGS sequence"/>
</dbReference>
<dbReference type="EMBL" id="KN847475">
    <property type="protein sequence ID" value="KIX10677.1"/>
    <property type="molecule type" value="Genomic_DNA"/>
</dbReference>
<keyword evidence="3" id="KW-0472">Membrane</keyword>
<gene>
    <name evidence="4" type="ORF">Z518_01761</name>
</gene>
<evidence type="ECO:0000256" key="2">
    <source>
        <dbReference type="ARBA" id="ARBA00014286"/>
    </source>
</evidence>
<evidence type="ECO:0000256" key="1">
    <source>
        <dbReference type="ARBA" id="ARBA00008858"/>
    </source>
</evidence>
<dbReference type="GO" id="GO:0006629">
    <property type="term" value="P:lipid metabolic process"/>
    <property type="evidence" value="ECO:0007669"/>
    <property type="project" value="InterPro"/>
</dbReference>
<reference evidence="4 5" key="1">
    <citation type="submission" date="2015-01" db="EMBL/GenBank/DDBJ databases">
        <title>The Genome Sequence of Rhinocladiella mackenzie CBS 650.93.</title>
        <authorList>
            <consortium name="The Broad Institute Genomics Platform"/>
            <person name="Cuomo C."/>
            <person name="de Hoog S."/>
            <person name="Gorbushina A."/>
            <person name="Stielow B."/>
            <person name="Teixiera M."/>
            <person name="Abouelleil A."/>
            <person name="Chapman S.B."/>
            <person name="Priest M."/>
            <person name="Young S.K."/>
            <person name="Wortman J."/>
            <person name="Nusbaum C."/>
            <person name="Birren B."/>
        </authorList>
    </citation>
    <scope>NUCLEOTIDE SEQUENCE [LARGE SCALE GENOMIC DNA]</scope>
    <source>
        <strain evidence="4 5">CBS 650.93</strain>
    </source>
</reference>
<comment type="similarity">
    <text evidence="1">Belongs to the AIM6 family.</text>
</comment>
<evidence type="ECO:0000256" key="3">
    <source>
        <dbReference type="SAM" id="Phobius"/>
    </source>
</evidence>
<organism evidence="4 5">
    <name type="scientific">Rhinocladiella mackenziei CBS 650.93</name>
    <dbReference type="NCBI Taxonomy" id="1442369"/>
    <lineage>
        <taxon>Eukaryota</taxon>
        <taxon>Fungi</taxon>
        <taxon>Dikarya</taxon>
        <taxon>Ascomycota</taxon>
        <taxon>Pezizomycotina</taxon>
        <taxon>Eurotiomycetes</taxon>
        <taxon>Chaetothyriomycetidae</taxon>
        <taxon>Chaetothyriales</taxon>
        <taxon>Herpotrichiellaceae</taxon>
        <taxon>Rhinocladiella</taxon>
    </lineage>
</organism>
<dbReference type="PANTHER" id="PTHR31571">
    <property type="entry name" value="ALTERED INHERITANCE OF MITOCHONDRIA PROTEIN 6"/>
    <property type="match status" value="1"/>
</dbReference>
<dbReference type="VEuPathDB" id="FungiDB:Z518_01761"/>
<dbReference type="GeneID" id="25289832"/>
<dbReference type="HOGENOM" id="CLU_031561_0_2_1"/>
<dbReference type="OrthoDB" id="4153866at2759"/>
<dbReference type="InterPro" id="IPR017946">
    <property type="entry name" value="PLC-like_Pdiesterase_TIM-brl"/>
</dbReference>
<protein>
    <recommendedName>
        <fullName evidence="2">Altered inheritance of mitochondria protein 6</fullName>
    </recommendedName>
</protein>
<dbReference type="InterPro" id="IPR051236">
    <property type="entry name" value="HAT_RTT109-like"/>
</dbReference>
<dbReference type="SUPFAM" id="SSF51695">
    <property type="entry name" value="PLC-like phosphodiesterases"/>
    <property type="match status" value="1"/>
</dbReference>
<keyword evidence="3" id="KW-0812">Transmembrane</keyword>
<dbReference type="AlphaFoldDB" id="A0A0D2G6T4"/>
<dbReference type="STRING" id="1442369.A0A0D2G6T4"/>
<feature type="transmembrane region" description="Helical" evidence="3">
    <location>
        <begin position="31"/>
        <end position="56"/>
    </location>
</feature>